<name>A0A1V0DYF1_9CAUD</name>
<gene>
    <name evidence="1" type="ORF">vBDshSR5C_121</name>
</gene>
<reference evidence="1 2" key="1">
    <citation type="submission" date="2017-02" db="EMBL/GenBank/DDBJ databases">
        <title>A novel roseosiphophage isolated from the oligotrophic South China Sea.</title>
        <authorList>
            <person name="Yang Y."/>
            <person name="Cai L."/>
            <person name="Zhang R."/>
        </authorList>
    </citation>
    <scope>NUCLEOTIDE SEQUENCE [LARGE SCALE GENOMIC DNA]</scope>
</reference>
<evidence type="ECO:0000313" key="2">
    <source>
        <dbReference type="Proteomes" id="UP000224401"/>
    </source>
</evidence>
<protein>
    <submittedName>
        <fullName evidence="1">Uncharacterized protein</fullName>
    </submittedName>
</protein>
<keyword evidence="2" id="KW-1185">Reference proteome</keyword>
<accession>A0A1V0DYF1</accession>
<dbReference type="EMBL" id="KY606587">
    <property type="protein sequence ID" value="ARB06175.1"/>
    <property type="molecule type" value="Genomic_DNA"/>
</dbReference>
<evidence type="ECO:0000313" key="1">
    <source>
        <dbReference type="EMBL" id="ARB06175.1"/>
    </source>
</evidence>
<organism evidence="1 2">
    <name type="scientific">Dinoroseobacter phage vB_DshS-R5C</name>
    <dbReference type="NCBI Taxonomy" id="1965368"/>
    <lineage>
        <taxon>Viruses</taxon>
        <taxon>Duplodnaviria</taxon>
        <taxon>Heunggongvirae</taxon>
        <taxon>Uroviricota</taxon>
        <taxon>Caudoviricetes</taxon>
        <taxon>Nanhaivirus</taxon>
        <taxon>Nanhaivirus D5C</taxon>
    </lineage>
</organism>
<sequence>MARATAKKVRGEGHWIAMMDGRPCTNHKHDTQWAALLEARASLVAHFYLEPGEERLVSDIARELEVPRSLVESIPDDREGYHLHVGDQAGGAAWARPRREYTLFRDLED</sequence>
<proteinExistence type="predicted"/>
<dbReference type="Proteomes" id="UP000224401">
    <property type="component" value="Segment"/>
</dbReference>